<reference evidence="2" key="1">
    <citation type="journal article" date="2013" name="Genome Announc.">
        <title>Draft genome sequence of the basidiomycetous yeast-like fungus Pseudozyma hubeiensis SY62, which produces an abundant amount of the biosurfactant mannosylerythritol lipids.</title>
        <authorList>
            <person name="Konishi M."/>
            <person name="Hatada Y."/>
            <person name="Horiuchi J."/>
        </authorList>
    </citation>
    <scope>NUCLEOTIDE SEQUENCE [LARGE SCALE GENOMIC DNA]</scope>
    <source>
        <strain evidence="2">SY62</strain>
    </source>
</reference>
<dbReference type="GeneID" id="24107714"/>
<proteinExistence type="predicted"/>
<evidence type="ECO:0000313" key="1">
    <source>
        <dbReference type="EMBL" id="GAC94848.1"/>
    </source>
</evidence>
<accession>R9P0V4</accession>
<name>R9P0V4_PSEHS</name>
<organism evidence="1 2">
    <name type="scientific">Pseudozyma hubeiensis (strain SY62)</name>
    <name type="common">Yeast</name>
    <dbReference type="NCBI Taxonomy" id="1305764"/>
    <lineage>
        <taxon>Eukaryota</taxon>
        <taxon>Fungi</taxon>
        <taxon>Dikarya</taxon>
        <taxon>Basidiomycota</taxon>
        <taxon>Ustilaginomycotina</taxon>
        <taxon>Ustilaginomycetes</taxon>
        <taxon>Ustilaginales</taxon>
        <taxon>Ustilaginaceae</taxon>
        <taxon>Pseudozyma</taxon>
    </lineage>
</organism>
<dbReference type="HOGENOM" id="CLU_1468816_0_0_1"/>
<sequence>MMVSPTRRPFVELCAVEREIASCCTLGQSPKLSGFFSILDTLTRQIHATPHCIAPHPAIRTRQQHDTREERGSFDRGGLHRLLRHLLFEWLVCNLSSRPTHPAVRPRIIIVERRSHQHRCNTSPGRTSHPFITRRRTIGNGITTSAIMAANRLGNIQGHISGSNGISQAGKSKLFNTKEALLFT</sequence>
<protein>
    <submittedName>
        <fullName evidence="1">Repressible alkaline phosphatase</fullName>
    </submittedName>
</protein>
<gene>
    <name evidence="1" type="ORF">PHSY_002421</name>
</gene>
<dbReference type="Proteomes" id="UP000014071">
    <property type="component" value="Unassembled WGS sequence"/>
</dbReference>
<dbReference type="RefSeq" id="XP_012188435.1">
    <property type="nucleotide sequence ID" value="XM_012333045.1"/>
</dbReference>
<evidence type="ECO:0000313" key="2">
    <source>
        <dbReference type="Proteomes" id="UP000014071"/>
    </source>
</evidence>
<keyword evidence="2" id="KW-1185">Reference proteome</keyword>
<dbReference type="AlphaFoldDB" id="R9P0V4"/>
<dbReference type="EMBL" id="DF238786">
    <property type="protein sequence ID" value="GAC94848.1"/>
    <property type="molecule type" value="Genomic_DNA"/>
</dbReference>